<reference evidence="2" key="1">
    <citation type="journal article" date="2023" name="G3 (Bethesda)">
        <title>A reference genome for the long-term kleptoplast-retaining sea slug Elysia crispata morphotype clarki.</title>
        <authorList>
            <person name="Eastman K.E."/>
            <person name="Pendleton A.L."/>
            <person name="Shaikh M.A."/>
            <person name="Suttiyut T."/>
            <person name="Ogas R."/>
            <person name="Tomko P."/>
            <person name="Gavelis G."/>
            <person name="Widhalm J.R."/>
            <person name="Wisecaver J.H."/>
        </authorList>
    </citation>
    <scope>NUCLEOTIDE SEQUENCE</scope>
    <source>
        <strain evidence="2">ECLA1</strain>
    </source>
</reference>
<gene>
    <name evidence="2" type="ORF">RRG08_021876</name>
</gene>
<feature type="chain" id="PRO_5042008386" evidence="1">
    <location>
        <begin position="30"/>
        <end position="346"/>
    </location>
</feature>
<evidence type="ECO:0000313" key="2">
    <source>
        <dbReference type="EMBL" id="KAK3768868.1"/>
    </source>
</evidence>
<keyword evidence="3" id="KW-1185">Reference proteome</keyword>
<name>A0AAE1DGQ6_9GAST</name>
<evidence type="ECO:0000256" key="1">
    <source>
        <dbReference type="SAM" id="SignalP"/>
    </source>
</evidence>
<sequence length="346" mass="39289">MSIITRTKQPTVTFVVYLVVTSLLPPALSAYDGVTSALGSGRQYGAGRLQKTGVVAPPLYKTRGSFTSSLYVRSPLRASRNIPSGSRGFIKDTANTFRTLQVRKGLTQKRSKTRQSDNQEQLFPVLTEASAKQRKNDPKGLLLELRVVNDALNIMSRRQATSRCQEVSCFSTKISAKPMERMSVPSDVRYRFRDKRLESKAVSGEHRPLKEYVWNENFPATDLPLIDFKDGDAILNAALAGGESVLEYERFRELLKRTNASTIPDVVNDIRLFLQRLIKVMLNFLIQEAPLLFQKIVSQENVRIDDLDLEELIIFSEFLVELNRELDLERKKSKLERMPLTFGKRS</sequence>
<keyword evidence="1" id="KW-0732">Signal</keyword>
<dbReference type="EMBL" id="JAWDGP010004005">
    <property type="protein sequence ID" value="KAK3768868.1"/>
    <property type="molecule type" value="Genomic_DNA"/>
</dbReference>
<dbReference type="AlphaFoldDB" id="A0AAE1DGQ6"/>
<comment type="caution">
    <text evidence="2">The sequence shown here is derived from an EMBL/GenBank/DDBJ whole genome shotgun (WGS) entry which is preliminary data.</text>
</comment>
<protein>
    <submittedName>
        <fullName evidence="2">Uncharacterized protein</fullName>
    </submittedName>
</protein>
<dbReference type="Proteomes" id="UP001283361">
    <property type="component" value="Unassembled WGS sequence"/>
</dbReference>
<evidence type="ECO:0000313" key="3">
    <source>
        <dbReference type="Proteomes" id="UP001283361"/>
    </source>
</evidence>
<organism evidence="2 3">
    <name type="scientific">Elysia crispata</name>
    <name type="common">lettuce slug</name>
    <dbReference type="NCBI Taxonomy" id="231223"/>
    <lineage>
        <taxon>Eukaryota</taxon>
        <taxon>Metazoa</taxon>
        <taxon>Spiralia</taxon>
        <taxon>Lophotrochozoa</taxon>
        <taxon>Mollusca</taxon>
        <taxon>Gastropoda</taxon>
        <taxon>Heterobranchia</taxon>
        <taxon>Euthyneura</taxon>
        <taxon>Panpulmonata</taxon>
        <taxon>Sacoglossa</taxon>
        <taxon>Placobranchoidea</taxon>
        <taxon>Plakobranchidae</taxon>
        <taxon>Elysia</taxon>
    </lineage>
</organism>
<feature type="signal peptide" evidence="1">
    <location>
        <begin position="1"/>
        <end position="29"/>
    </location>
</feature>
<accession>A0AAE1DGQ6</accession>
<proteinExistence type="predicted"/>